<dbReference type="SMART" id="SM01219">
    <property type="entry name" value="Frataxin_Cyay"/>
    <property type="match status" value="1"/>
</dbReference>
<keyword evidence="5" id="KW-0813">Transport</keyword>
<dbReference type="Gene3D" id="3.30.920.10">
    <property type="entry name" value="Frataxin/CyaY"/>
    <property type="match status" value="1"/>
</dbReference>
<dbReference type="GO" id="GO:0008199">
    <property type="term" value="F:ferric iron binding"/>
    <property type="evidence" value="ECO:0007669"/>
    <property type="project" value="InterPro"/>
</dbReference>
<proteinExistence type="inferred from homology"/>
<evidence type="ECO:0000256" key="8">
    <source>
        <dbReference type="ARBA" id="ARBA00023002"/>
    </source>
</evidence>
<dbReference type="PRINTS" id="PR00904">
    <property type="entry name" value="FRATAXIN"/>
</dbReference>
<organism evidence="13 14">
    <name type="scientific">Dioscorea zingiberensis</name>
    <dbReference type="NCBI Taxonomy" id="325984"/>
    <lineage>
        <taxon>Eukaryota</taxon>
        <taxon>Viridiplantae</taxon>
        <taxon>Streptophyta</taxon>
        <taxon>Embryophyta</taxon>
        <taxon>Tracheophyta</taxon>
        <taxon>Spermatophyta</taxon>
        <taxon>Magnoliopsida</taxon>
        <taxon>Liliopsida</taxon>
        <taxon>Dioscoreales</taxon>
        <taxon>Dioscoreaceae</taxon>
        <taxon>Dioscorea</taxon>
    </lineage>
</organism>
<reference evidence="13" key="1">
    <citation type="submission" date="2021-03" db="EMBL/GenBank/DDBJ databases">
        <authorList>
            <person name="Li Z."/>
            <person name="Yang C."/>
        </authorList>
    </citation>
    <scope>NUCLEOTIDE SEQUENCE</scope>
    <source>
        <strain evidence="13">Dzin_1.0</strain>
        <tissue evidence="13">Leaf</tissue>
    </source>
</reference>
<accession>A0A9D5D173</accession>
<keyword evidence="11" id="KW-0496">Mitochondrion</keyword>
<name>A0A9D5D173_9LILI</name>
<evidence type="ECO:0000256" key="10">
    <source>
        <dbReference type="ARBA" id="ARBA00023065"/>
    </source>
</evidence>
<dbReference type="PANTHER" id="PTHR16821:SF2">
    <property type="entry name" value="FRATAXIN, MITOCHONDRIAL"/>
    <property type="match status" value="1"/>
</dbReference>
<dbReference type="Proteomes" id="UP001085076">
    <property type="component" value="Miscellaneous, Linkage group lg02"/>
</dbReference>
<dbReference type="EMBL" id="JAGGNH010000002">
    <property type="protein sequence ID" value="KAJ0983571.1"/>
    <property type="molecule type" value="Genomic_DNA"/>
</dbReference>
<evidence type="ECO:0000256" key="4">
    <source>
        <dbReference type="ARBA" id="ARBA00022434"/>
    </source>
</evidence>
<dbReference type="GO" id="GO:0006826">
    <property type="term" value="P:iron ion transport"/>
    <property type="evidence" value="ECO:0007669"/>
    <property type="project" value="UniProtKB-KW"/>
</dbReference>
<dbReference type="GO" id="GO:0008198">
    <property type="term" value="F:ferrous iron binding"/>
    <property type="evidence" value="ECO:0007669"/>
    <property type="project" value="TreeGrafter"/>
</dbReference>
<comment type="caution">
    <text evidence="13">The sequence shown here is derived from an EMBL/GenBank/DDBJ whole genome shotgun (WGS) entry which is preliminary data.</text>
</comment>
<dbReference type="SUPFAM" id="SSF55387">
    <property type="entry name" value="Frataxin/Nqo15-like"/>
    <property type="match status" value="1"/>
</dbReference>
<evidence type="ECO:0000256" key="5">
    <source>
        <dbReference type="ARBA" id="ARBA00022448"/>
    </source>
</evidence>
<dbReference type="InterPro" id="IPR020895">
    <property type="entry name" value="Frataxin_CS"/>
</dbReference>
<protein>
    <recommendedName>
        <fullName evidence="3">ferroxidase</fullName>
        <ecNumber evidence="3">1.16.3.1</ecNumber>
    </recommendedName>
</protein>
<evidence type="ECO:0000256" key="11">
    <source>
        <dbReference type="ARBA" id="ARBA00023128"/>
    </source>
</evidence>
<keyword evidence="10" id="KW-0406">Ion transport</keyword>
<dbReference type="InterPro" id="IPR017789">
    <property type="entry name" value="Frataxin"/>
</dbReference>
<dbReference type="PROSITE" id="PS50810">
    <property type="entry name" value="FRATAXIN_2"/>
    <property type="match status" value="1"/>
</dbReference>
<keyword evidence="8" id="KW-0560">Oxidoreductase</keyword>
<dbReference type="GO" id="GO:0006879">
    <property type="term" value="P:intracellular iron ion homeostasis"/>
    <property type="evidence" value="ECO:0007669"/>
    <property type="project" value="UniProtKB-KW"/>
</dbReference>
<evidence type="ECO:0000256" key="9">
    <source>
        <dbReference type="ARBA" id="ARBA00023004"/>
    </source>
</evidence>
<evidence type="ECO:0000313" key="13">
    <source>
        <dbReference type="EMBL" id="KAJ0983571.1"/>
    </source>
</evidence>
<evidence type="ECO:0000256" key="6">
    <source>
        <dbReference type="ARBA" id="ARBA00022496"/>
    </source>
</evidence>
<comment type="similarity">
    <text evidence="2">Belongs to the frataxin family.</text>
</comment>
<keyword evidence="14" id="KW-1185">Reference proteome</keyword>
<dbReference type="CDD" id="cd00503">
    <property type="entry name" value="Frataxin"/>
    <property type="match status" value="1"/>
</dbReference>
<dbReference type="AlphaFoldDB" id="A0A9D5D173"/>
<evidence type="ECO:0000256" key="3">
    <source>
        <dbReference type="ARBA" id="ARBA00013107"/>
    </source>
</evidence>
<dbReference type="InterPro" id="IPR036524">
    <property type="entry name" value="Frataxin/CyaY_sf"/>
</dbReference>
<reference evidence="13" key="2">
    <citation type="journal article" date="2022" name="Hortic Res">
        <title>The genome of Dioscorea zingiberensis sheds light on the biosynthesis, origin and evolution of the medicinally important diosgenin saponins.</title>
        <authorList>
            <person name="Li Y."/>
            <person name="Tan C."/>
            <person name="Li Z."/>
            <person name="Guo J."/>
            <person name="Li S."/>
            <person name="Chen X."/>
            <person name="Wang C."/>
            <person name="Dai X."/>
            <person name="Yang H."/>
            <person name="Song W."/>
            <person name="Hou L."/>
            <person name="Xu J."/>
            <person name="Tong Z."/>
            <person name="Xu A."/>
            <person name="Yuan X."/>
            <person name="Wang W."/>
            <person name="Yang Q."/>
            <person name="Chen L."/>
            <person name="Sun Z."/>
            <person name="Wang K."/>
            <person name="Pan B."/>
            <person name="Chen J."/>
            <person name="Bao Y."/>
            <person name="Liu F."/>
            <person name="Qi X."/>
            <person name="Gang D.R."/>
            <person name="Wen J."/>
            <person name="Li J."/>
        </authorList>
    </citation>
    <scope>NUCLEOTIDE SEQUENCE</scope>
    <source>
        <strain evidence="13">Dzin_1.0</strain>
    </source>
</reference>
<dbReference type="NCBIfam" id="TIGR03421">
    <property type="entry name" value="FeS_CyaY"/>
    <property type="match status" value="1"/>
</dbReference>
<dbReference type="NCBIfam" id="TIGR03422">
    <property type="entry name" value="mito_frataxin"/>
    <property type="match status" value="1"/>
</dbReference>
<gene>
    <name evidence="13" type="ORF">J5N97_011826</name>
</gene>
<dbReference type="GO" id="GO:0051537">
    <property type="term" value="F:2 iron, 2 sulfur cluster binding"/>
    <property type="evidence" value="ECO:0007669"/>
    <property type="project" value="TreeGrafter"/>
</dbReference>
<dbReference type="GO" id="GO:0005739">
    <property type="term" value="C:mitochondrion"/>
    <property type="evidence" value="ECO:0007669"/>
    <property type="project" value="UniProtKB-SubCell"/>
</dbReference>
<dbReference type="PANTHER" id="PTHR16821">
    <property type="entry name" value="FRATAXIN"/>
    <property type="match status" value="1"/>
</dbReference>
<dbReference type="FunFam" id="3.30.920.10:FF:000003">
    <property type="entry name" value="Frataxin, mitochondrial"/>
    <property type="match status" value="1"/>
</dbReference>
<evidence type="ECO:0000256" key="2">
    <source>
        <dbReference type="ARBA" id="ARBA00008183"/>
    </source>
</evidence>
<comment type="catalytic activity">
    <reaction evidence="12">
        <text>4 Fe(2+) + O2 + 4 H(+) = 4 Fe(3+) + 2 H2O</text>
        <dbReference type="Rhea" id="RHEA:11148"/>
        <dbReference type="ChEBI" id="CHEBI:15377"/>
        <dbReference type="ChEBI" id="CHEBI:15378"/>
        <dbReference type="ChEBI" id="CHEBI:15379"/>
        <dbReference type="ChEBI" id="CHEBI:29033"/>
        <dbReference type="ChEBI" id="CHEBI:29034"/>
        <dbReference type="EC" id="1.16.3.1"/>
    </reaction>
</comment>
<dbReference type="OrthoDB" id="1897642at2759"/>
<evidence type="ECO:0000313" key="14">
    <source>
        <dbReference type="Proteomes" id="UP001085076"/>
    </source>
</evidence>
<dbReference type="EC" id="1.16.3.1" evidence="3"/>
<sequence length="189" mass="21056">MASSSTRLLVRQLLIKRSCLSPFLRISTLVEASAPGGRHGVCAPPLWSSSISKFFSSSGTSQLGDVQGPAPIDYRSILEENEFHKLADDTIHDLQEKFEEYGDSIQIDGFDIDYGNQVLTLKIGNLGTYVINKQTPNRQIWLSSPVSGPARFDWDATSNSWVYRRTKANLFKLLENEVEELCGKPICLS</sequence>
<dbReference type="GO" id="GO:0004322">
    <property type="term" value="F:ferroxidase activity"/>
    <property type="evidence" value="ECO:0007669"/>
    <property type="project" value="UniProtKB-EC"/>
</dbReference>
<evidence type="ECO:0000256" key="1">
    <source>
        <dbReference type="ARBA" id="ARBA00004173"/>
    </source>
</evidence>
<dbReference type="InterPro" id="IPR002908">
    <property type="entry name" value="Frataxin/CyaY"/>
</dbReference>
<evidence type="ECO:0000256" key="7">
    <source>
        <dbReference type="ARBA" id="ARBA00022946"/>
    </source>
</evidence>
<keyword evidence="9" id="KW-0408">Iron</keyword>
<keyword evidence="6" id="KW-0410">Iron transport</keyword>
<dbReference type="PROSITE" id="PS01344">
    <property type="entry name" value="FRATAXIN_1"/>
    <property type="match status" value="1"/>
</dbReference>
<dbReference type="GO" id="GO:0034986">
    <property type="term" value="F:iron chaperone activity"/>
    <property type="evidence" value="ECO:0007669"/>
    <property type="project" value="TreeGrafter"/>
</dbReference>
<comment type="subcellular location">
    <subcellularLocation>
        <location evidence="1">Mitochondrion</location>
    </subcellularLocation>
</comment>
<dbReference type="GO" id="GO:0016226">
    <property type="term" value="P:iron-sulfur cluster assembly"/>
    <property type="evidence" value="ECO:0007669"/>
    <property type="project" value="InterPro"/>
</dbReference>
<dbReference type="Pfam" id="PF01491">
    <property type="entry name" value="Frataxin_Cyay"/>
    <property type="match status" value="1"/>
</dbReference>
<evidence type="ECO:0000256" key="12">
    <source>
        <dbReference type="ARBA" id="ARBA00047990"/>
    </source>
</evidence>
<keyword evidence="7" id="KW-0809">Transit peptide</keyword>
<keyword evidence="4" id="KW-0409">Iron storage</keyword>